<dbReference type="InterPro" id="IPR032808">
    <property type="entry name" value="DoxX"/>
</dbReference>
<dbReference type="InterPro" id="IPR051907">
    <property type="entry name" value="DoxX-like_oxidoreductase"/>
</dbReference>
<organism evidence="8 9">
    <name type="scientific">Nitrobacter winogradskyi</name>
    <name type="common">Nitrobacter agilis</name>
    <dbReference type="NCBI Taxonomy" id="913"/>
    <lineage>
        <taxon>Bacteria</taxon>
        <taxon>Pseudomonadati</taxon>
        <taxon>Pseudomonadota</taxon>
        <taxon>Alphaproteobacteria</taxon>
        <taxon>Hyphomicrobiales</taxon>
        <taxon>Nitrobacteraceae</taxon>
        <taxon>Nitrobacter</taxon>
    </lineage>
</organism>
<gene>
    <name evidence="8" type="ORF">NWI01_05170</name>
</gene>
<keyword evidence="6 7" id="KW-0472">Membrane</keyword>
<name>A0A4Y3W7T5_NITWI</name>
<reference evidence="8 9" key="1">
    <citation type="submission" date="2019-06" db="EMBL/GenBank/DDBJ databases">
        <title>Whole genome shotgun sequence of Nitrobacter winogradskyi NBRC 14297.</title>
        <authorList>
            <person name="Hosoyama A."/>
            <person name="Uohara A."/>
            <person name="Ohji S."/>
            <person name="Ichikawa N."/>
        </authorList>
    </citation>
    <scope>NUCLEOTIDE SEQUENCE [LARGE SCALE GENOMIC DNA]</scope>
    <source>
        <strain evidence="8 9">NBRC 14297</strain>
    </source>
</reference>
<keyword evidence="5 7" id="KW-1133">Transmembrane helix</keyword>
<dbReference type="Proteomes" id="UP000318825">
    <property type="component" value="Unassembled WGS sequence"/>
</dbReference>
<evidence type="ECO:0000256" key="7">
    <source>
        <dbReference type="SAM" id="Phobius"/>
    </source>
</evidence>
<comment type="similarity">
    <text evidence="2">Belongs to the DoxX family.</text>
</comment>
<evidence type="ECO:0000256" key="5">
    <source>
        <dbReference type="ARBA" id="ARBA00022989"/>
    </source>
</evidence>
<feature type="transmembrane region" description="Helical" evidence="7">
    <location>
        <begin position="103"/>
        <end position="124"/>
    </location>
</feature>
<evidence type="ECO:0000313" key="9">
    <source>
        <dbReference type="Proteomes" id="UP000318825"/>
    </source>
</evidence>
<accession>A0A4Y3W7T5</accession>
<protein>
    <recommendedName>
        <fullName evidence="10">DoxX</fullName>
    </recommendedName>
</protein>
<dbReference type="Pfam" id="PF07681">
    <property type="entry name" value="DoxX"/>
    <property type="match status" value="1"/>
</dbReference>
<feature type="transmembrane region" description="Helical" evidence="7">
    <location>
        <begin position="6"/>
        <end position="25"/>
    </location>
</feature>
<feature type="transmembrane region" description="Helical" evidence="7">
    <location>
        <begin position="72"/>
        <end position="91"/>
    </location>
</feature>
<sequence>MDQIFAKWQPIVLSLLRFMSGLLLMQHGTAKLLGFPSLPMFADLQVASLVGAAGIIELVGGGLLVVGLFTRAAAFITSGMTAVAYFMVHAPKTFMPIANGGELAALYCFVFFYLVFAGGGPISLDKVLFNRS</sequence>
<evidence type="ECO:0000256" key="1">
    <source>
        <dbReference type="ARBA" id="ARBA00004651"/>
    </source>
</evidence>
<keyword evidence="4 7" id="KW-0812">Transmembrane</keyword>
<dbReference type="EMBL" id="BJNF01000014">
    <property type="protein sequence ID" value="GEC14625.1"/>
    <property type="molecule type" value="Genomic_DNA"/>
</dbReference>
<evidence type="ECO:0000256" key="3">
    <source>
        <dbReference type="ARBA" id="ARBA00022475"/>
    </source>
</evidence>
<evidence type="ECO:0000256" key="2">
    <source>
        <dbReference type="ARBA" id="ARBA00006679"/>
    </source>
</evidence>
<dbReference type="OrthoDB" id="9808524at2"/>
<dbReference type="GO" id="GO:0005886">
    <property type="term" value="C:plasma membrane"/>
    <property type="evidence" value="ECO:0007669"/>
    <property type="project" value="UniProtKB-SubCell"/>
</dbReference>
<evidence type="ECO:0000256" key="6">
    <source>
        <dbReference type="ARBA" id="ARBA00023136"/>
    </source>
</evidence>
<dbReference type="PANTHER" id="PTHR33452">
    <property type="entry name" value="OXIDOREDUCTASE CATD-RELATED"/>
    <property type="match status" value="1"/>
</dbReference>
<evidence type="ECO:0000256" key="4">
    <source>
        <dbReference type="ARBA" id="ARBA00022692"/>
    </source>
</evidence>
<evidence type="ECO:0000313" key="8">
    <source>
        <dbReference type="EMBL" id="GEC14625.1"/>
    </source>
</evidence>
<feature type="transmembrane region" description="Helical" evidence="7">
    <location>
        <begin position="46"/>
        <end position="66"/>
    </location>
</feature>
<dbReference type="RefSeq" id="WP_141382391.1">
    <property type="nucleotide sequence ID" value="NZ_BJNF01000014.1"/>
</dbReference>
<proteinExistence type="inferred from homology"/>
<comment type="caution">
    <text evidence="8">The sequence shown here is derived from an EMBL/GenBank/DDBJ whole genome shotgun (WGS) entry which is preliminary data.</text>
</comment>
<dbReference type="PANTHER" id="PTHR33452:SF4">
    <property type="entry name" value="BLL4328 PROTEIN"/>
    <property type="match status" value="1"/>
</dbReference>
<comment type="subcellular location">
    <subcellularLocation>
        <location evidence="1">Cell membrane</location>
        <topology evidence="1">Multi-pass membrane protein</topology>
    </subcellularLocation>
</comment>
<keyword evidence="3" id="KW-1003">Cell membrane</keyword>
<dbReference type="AlphaFoldDB" id="A0A4Y3W7T5"/>
<evidence type="ECO:0008006" key="10">
    <source>
        <dbReference type="Google" id="ProtNLM"/>
    </source>
</evidence>